<dbReference type="AlphaFoldDB" id="A0A540K9Y7"/>
<gene>
    <name evidence="2" type="ORF">C1H46_043719</name>
</gene>
<evidence type="ECO:0000313" key="3">
    <source>
        <dbReference type="Proteomes" id="UP000315295"/>
    </source>
</evidence>
<evidence type="ECO:0000256" key="1">
    <source>
        <dbReference type="SAM" id="SignalP"/>
    </source>
</evidence>
<feature type="chain" id="PRO_5021833052" description="Embryo surrounding factor 1 brassicaceae domain-containing protein" evidence="1">
    <location>
        <begin position="24"/>
        <end position="91"/>
    </location>
</feature>
<keyword evidence="1" id="KW-0732">Signal</keyword>
<comment type="caution">
    <text evidence="2">The sequence shown here is derived from an EMBL/GenBank/DDBJ whole genome shotgun (WGS) entry which is preliminary data.</text>
</comment>
<feature type="signal peptide" evidence="1">
    <location>
        <begin position="1"/>
        <end position="23"/>
    </location>
</feature>
<evidence type="ECO:0008006" key="4">
    <source>
        <dbReference type="Google" id="ProtNLM"/>
    </source>
</evidence>
<dbReference type="Proteomes" id="UP000315295">
    <property type="component" value="Unassembled WGS sequence"/>
</dbReference>
<keyword evidence="3" id="KW-1185">Reference proteome</keyword>
<accession>A0A540K9Y7</accession>
<organism evidence="2 3">
    <name type="scientific">Malus baccata</name>
    <name type="common">Siberian crab apple</name>
    <name type="synonym">Pyrus baccata</name>
    <dbReference type="NCBI Taxonomy" id="106549"/>
    <lineage>
        <taxon>Eukaryota</taxon>
        <taxon>Viridiplantae</taxon>
        <taxon>Streptophyta</taxon>
        <taxon>Embryophyta</taxon>
        <taxon>Tracheophyta</taxon>
        <taxon>Spermatophyta</taxon>
        <taxon>Magnoliopsida</taxon>
        <taxon>eudicotyledons</taxon>
        <taxon>Gunneridae</taxon>
        <taxon>Pentapetalae</taxon>
        <taxon>rosids</taxon>
        <taxon>fabids</taxon>
        <taxon>Rosales</taxon>
        <taxon>Rosaceae</taxon>
        <taxon>Amygdaloideae</taxon>
        <taxon>Maleae</taxon>
        <taxon>Malus</taxon>
    </lineage>
</organism>
<sequence>MAIKLQLVLFCMVFIALLALAQCDEGIGISSNKKDIVVENLRVKGDGENLTFCSQETCSSGTGSGTKICFCCAFFTMCWDTLEECKAKCHP</sequence>
<evidence type="ECO:0000313" key="2">
    <source>
        <dbReference type="EMBL" id="TQD70752.1"/>
    </source>
</evidence>
<protein>
    <recommendedName>
        <fullName evidence="4">Embryo surrounding factor 1 brassicaceae domain-containing protein</fullName>
    </recommendedName>
</protein>
<reference evidence="2 3" key="1">
    <citation type="journal article" date="2019" name="G3 (Bethesda)">
        <title>Sequencing of a Wild Apple (Malus baccata) Genome Unravels the Differences Between Cultivated and Wild Apple Species Regarding Disease Resistance and Cold Tolerance.</title>
        <authorList>
            <person name="Chen X."/>
        </authorList>
    </citation>
    <scope>NUCLEOTIDE SEQUENCE [LARGE SCALE GENOMIC DNA]</scope>
    <source>
        <strain evidence="3">cv. Shandingzi</strain>
        <tissue evidence="2">Leaves</tissue>
    </source>
</reference>
<proteinExistence type="predicted"/>
<name>A0A540K9Y7_MALBA</name>
<dbReference type="EMBL" id="VIEB01001695">
    <property type="protein sequence ID" value="TQD70752.1"/>
    <property type="molecule type" value="Genomic_DNA"/>
</dbReference>